<dbReference type="GO" id="GO:0005634">
    <property type="term" value="C:nucleus"/>
    <property type="evidence" value="ECO:0007669"/>
    <property type="project" value="UniProtKB-SubCell"/>
</dbReference>
<dbReference type="PANTHER" id="PTHR31668">
    <property type="entry name" value="GLUCOSE TRANSPORT TRANSCRIPTION REGULATOR RGT1-RELATED-RELATED"/>
    <property type="match status" value="1"/>
</dbReference>
<dbReference type="KEGG" id="trg:TRUGW13939_11909"/>
<dbReference type="PROSITE" id="PS00463">
    <property type="entry name" value="ZN2_CY6_FUNGAL_1"/>
    <property type="match status" value="1"/>
</dbReference>
<keyword evidence="7" id="KW-0539">Nucleus</keyword>
<dbReference type="GO" id="GO:0003677">
    <property type="term" value="F:DNA binding"/>
    <property type="evidence" value="ECO:0007669"/>
    <property type="project" value="UniProtKB-KW"/>
</dbReference>
<dbReference type="InterPro" id="IPR050797">
    <property type="entry name" value="Carb_Metab_Trans_Reg"/>
</dbReference>
<dbReference type="CDD" id="cd00067">
    <property type="entry name" value="GAL4"/>
    <property type="match status" value="1"/>
</dbReference>
<dbReference type="Pfam" id="PF00172">
    <property type="entry name" value="Zn_clus"/>
    <property type="match status" value="1"/>
</dbReference>
<keyword evidence="4" id="KW-0805">Transcription regulation</keyword>
<dbReference type="Pfam" id="PF04082">
    <property type="entry name" value="Fungal_trans"/>
    <property type="match status" value="1"/>
</dbReference>
<feature type="compositionally biased region" description="Basic and acidic residues" evidence="8">
    <location>
        <begin position="62"/>
        <end position="91"/>
    </location>
</feature>
<keyword evidence="5" id="KW-0238">DNA-binding</keyword>
<evidence type="ECO:0000256" key="3">
    <source>
        <dbReference type="ARBA" id="ARBA00022833"/>
    </source>
</evidence>
<evidence type="ECO:0000256" key="1">
    <source>
        <dbReference type="ARBA" id="ARBA00004123"/>
    </source>
</evidence>
<reference evidence="11" key="1">
    <citation type="submission" date="2020-06" db="EMBL/GenBank/DDBJ databases">
        <title>A chromosome-scale genome assembly of Talaromyces rugulosus W13939.</title>
        <authorList>
            <person name="Wang B."/>
            <person name="Guo L."/>
            <person name="Ye K."/>
            <person name="Wang L."/>
        </authorList>
    </citation>
    <scope>NUCLEOTIDE SEQUENCE [LARGE SCALE GENOMIC DNA]</scope>
    <source>
        <strain evidence="11">W13939</strain>
    </source>
</reference>
<dbReference type="AlphaFoldDB" id="A0A7H8RJB0"/>
<keyword evidence="11" id="KW-1185">Reference proteome</keyword>
<dbReference type="SMART" id="SM00066">
    <property type="entry name" value="GAL4"/>
    <property type="match status" value="1"/>
</dbReference>
<name>A0A7H8RJB0_TALRU</name>
<dbReference type="Gene3D" id="4.10.240.10">
    <property type="entry name" value="Zn(2)-C6 fungal-type DNA-binding domain"/>
    <property type="match status" value="1"/>
</dbReference>
<keyword evidence="3" id="KW-0862">Zinc</keyword>
<evidence type="ECO:0000256" key="7">
    <source>
        <dbReference type="ARBA" id="ARBA00023242"/>
    </source>
</evidence>
<evidence type="ECO:0000256" key="4">
    <source>
        <dbReference type="ARBA" id="ARBA00023015"/>
    </source>
</evidence>
<dbReference type="GO" id="GO:0008270">
    <property type="term" value="F:zinc ion binding"/>
    <property type="evidence" value="ECO:0007669"/>
    <property type="project" value="InterPro"/>
</dbReference>
<gene>
    <name evidence="10" type="ORF">TRUGW13939_11909</name>
</gene>
<dbReference type="GO" id="GO:0000981">
    <property type="term" value="F:DNA-binding transcription factor activity, RNA polymerase II-specific"/>
    <property type="evidence" value="ECO:0007669"/>
    <property type="project" value="InterPro"/>
</dbReference>
<evidence type="ECO:0000259" key="9">
    <source>
        <dbReference type="PROSITE" id="PS50048"/>
    </source>
</evidence>
<organism evidence="10 11">
    <name type="scientific">Talaromyces rugulosus</name>
    <name type="common">Penicillium rugulosum</name>
    <dbReference type="NCBI Taxonomy" id="121627"/>
    <lineage>
        <taxon>Eukaryota</taxon>
        <taxon>Fungi</taxon>
        <taxon>Dikarya</taxon>
        <taxon>Ascomycota</taxon>
        <taxon>Pezizomycotina</taxon>
        <taxon>Eurotiomycetes</taxon>
        <taxon>Eurotiomycetidae</taxon>
        <taxon>Eurotiales</taxon>
        <taxon>Trichocomaceae</taxon>
        <taxon>Talaromyces</taxon>
        <taxon>Talaromyces sect. Islandici</taxon>
    </lineage>
</organism>
<feature type="region of interest" description="Disordered" evidence="8">
    <location>
        <begin position="48"/>
        <end position="118"/>
    </location>
</feature>
<proteinExistence type="predicted"/>
<dbReference type="GO" id="GO:0006351">
    <property type="term" value="P:DNA-templated transcription"/>
    <property type="evidence" value="ECO:0007669"/>
    <property type="project" value="InterPro"/>
</dbReference>
<keyword evidence="6" id="KW-0804">Transcription</keyword>
<keyword evidence="2" id="KW-0479">Metal-binding</keyword>
<dbReference type="OrthoDB" id="2740448at2759"/>
<dbReference type="CDD" id="cd12148">
    <property type="entry name" value="fungal_TF_MHR"/>
    <property type="match status" value="1"/>
</dbReference>
<protein>
    <recommendedName>
        <fullName evidence="9">Zn(2)-C6 fungal-type domain-containing protein</fullName>
    </recommendedName>
</protein>
<dbReference type="InterPro" id="IPR001138">
    <property type="entry name" value="Zn2Cys6_DnaBD"/>
</dbReference>
<dbReference type="SUPFAM" id="SSF57701">
    <property type="entry name" value="Zn2/Cys6 DNA-binding domain"/>
    <property type="match status" value="1"/>
</dbReference>
<dbReference type="RefSeq" id="XP_035350906.1">
    <property type="nucleotide sequence ID" value="XM_035495013.1"/>
</dbReference>
<evidence type="ECO:0000256" key="2">
    <source>
        <dbReference type="ARBA" id="ARBA00022723"/>
    </source>
</evidence>
<accession>A0A7H8RJB0</accession>
<evidence type="ECO:0000256" key="8">
    <source>
        <dbReference type="SAM" id="MobiDB-lite"/>
    </source>
</evidence>
<dbReference type="InterPro" id="IPR007219">
    <property type="entry name" value="XnlR_reg_dom"/>
</dbReference>
<feature type="domain" description="Zn(2)-C6 fungal-type" evidence="9">
    <location>
        <begin position="17"/>
        <end position="46"/>
    </location>
</feature>
<dbReference type="Proteomes" id="UP000509510">
    <property type="component" value="Chromosome VI"/>
</dbReference>
<evidence type="ECO:0000313" key="10">
    <source>
        <dbReference type="EMBL" id="QKX64733.1"/>
    </source>
</evidence>
<comment type="subcellular location">
    <subcellularLocation>
        <location evidence="1">Nucleus</location>
    </subcellularLocation>
</comment>
<dbReference type="PROSITE" id="PS50048">
    <property type="entry name" value="ZN2_CY6_FUNGAL_2"/>
    <property type="match status" value="1"/>
</dbReference>
<dbReference type="EMBL" id="CP055903">
    <property type="protein sequence ID" value="QKX64733.1"/>
    <property type="molecule type" value="Genomic_DNA"/>
</dbReference>
<dbReference type="PANTHER" id="PTHR31668:SF18">
    <property type="entry name" value="MALTOSE FERMENTATION REGULATORY PROTEIN MAL13-RELATED"/>
    <property type="match status" value="1"/>
</dbReference>
<evidence type="ECO:0000313" key="11">
    <source>
        <dbReference type="Proteomes" id="UP000509510"/>
    </source>
</evidence>
<dbReference type="InterPro" id="IPR036864">
    <property type="entry name" value="Zn2-C6_fun-type_DNA-bd_sf"/>
</dbReference>
<evidence type="ECO:0000256" key="6">
    <source>
        <dbReference type="ARBA" id="ARBA00023163"/>
    </source>
</evidence>
<evidence type="ECO:0000256" key="5">
    <source>
        <dbReference type="ARBA" id="ARBA00023125"/>
    </source>
</evidence>
<sequence length="594" mass="66236">MTSDEDKKPTAGRWNNPCDSCSIRRVKCDRQSPCKACKSRSQLCTYFKIRKKPGPKGPRSVTSDKIRDLQKKQQEQHHYQHRQEEEQHYEHTSPPQHQMYTAPQHPPPLAPTSGEPASLASNPRIPLAAYYATLDLFKARLYSVWPIISTDELKARMASSDTDPDPSSHALAAAACAATLAQLKVPHAGFNENLRPVSAEEFAKESLMIRSQISSCPEPSLASLNTSIFLHMFYANTGHTTAATLSLREAIAYADLTNLSTDTTLDKYDQAERELRSRIYWILFVTERTYCMQHGLPLTLQKTAFIPTTREGDGNIEKHAALYLLASLFVHIQTPLLQIHSTMLEMSPAAYSPTQILDVQHQIEPASVKPNRVSESQCADILTTAAWLRSLLWQYSAAHFMLSSATKNEPLSLDYPFVIARDFLQSVAGISIDSIKPHGYGMEIKLLQIANSMLDVIACVPDSRQRQLCYCGPLDAVAAIENLLLTVGGNQSPRFNVLQERLSQIRPQNNIPKTMSYVFPKREAYDTPGSSSDSGIENDTVATISHMAMPVSLQLPGQINSLKEWAMNGWLGEEDDSRTRHGSLCEHRIEDLGS</sequence>
<dbReference type="GeneID" id="55999385"/>